<proteinExistence type="predicted"/>
<evidence type="ECO:0000313" key="1">
    <source>
        <dbReference type="EMBL" id="GAI80571.1"/>
    </source>
</evidence>
<feature type="non-terminal residue" evidence="1">
    <location>
        <position position="1"/>
    </location>
</feature>
<organism evidence="1">
    <name type="scientific">marine sediment metagenome</name>
    <dbReference type="NCBI Taxonomy" id="412755"/>
    <lineage>
        <taxon>unclassified sequences</taxon>
        <taxon>metagenomes</taxon>
        <taxon>ecological metagenomes</taxon>
    </lineage>
</organism>
<comment type="caution">
    <text evidence="1">The sequence shown here is derived from an EMBL/GenBank/DDBJ whole genome shotgun (WGS) entry which is preliminary data.</text>
</comment>
<protein>
    <submittedName>
        <fullName evidence="1">Uncharacterized protein</fullName>
    </submittedName>
</protein>
<reference evidence="1" key="1">
    <citation type="journal article" date="2014" name="Front. Microbiol.">
        <title>High frequency of phylogenetically diverse reductive dehalogenase-homologous genes in deep subseafloor sedimentary metagenomes.</title>
        <authorList>
            <person name="Kawai M."/>
            <person name="Futagami T."/>
            <person name="Toyoda A."/>
            <person name="Takaki Y."/>
            <person name="Nishi S."/>
            <person name="Hori S."/>
            <person name="Arai W."/>
            <person name="Tsubouchi T."/>
            <person name="Morono Y."/>
            <person name="Uchiyama I."/>
            <person name="Ito T."/>
            <person name="Fujiyama A."/>
            <person name="Inagaki F."/>
            <person name="Takami H."/>
        </authorList>
    </citation>
    <scope>NUCLEOTIDE SEQUENCE</scope>
    <source>
        <strain evidence="1">Expedition CK06-06</strain>
    </source>
</reference>
<dbReference type="AlphaFoldDB" id="X1SN53"/>
<sequence>KEIIEKYACRNLVNAGFYDENDSPIGLFVADGEIISKMSKNSTFNG</sequence>
<dbReference type="EMBL" id="BARW01010796">
    <property type="protein sequence ID" value="GAI80571.1"/>
    <property type="molecule type" value="Genomic_DNA"/>
</dbReference>
<gene>
    <name evidence="1" type="ORF">S12H4_21085</name>
</gene>
<name>X1SN53_9ZZZZ</name>
<accession>X1SN53</accession>